<name>A0ABR3L899_9TELE</name>
<dbReference type="Proteomes" id="UP001558613">
    <property type="component" value="Unassembled WGS sequence"/>
</dbReference>
<dbReference type="InterPro" id="IPR050504">
    <property type="entry name" value="IgSF_BTN/MOG"/>
</dbReference>
<evidence type="ECO:0000259" key="5">
    <source>
        <dbReference type="PROSITE" id="PS50835"/>
    </source>
</evidence>
<evidence type="ECO:0000256" key="1">
    <source>
        <dbReference type="ARBA" id="ARBA00004370"/>
    </source>
</evidence>
<feature type="domain" description="Ig-like" evidence="5">
    <location>
        <begin position="18"/>
        <end position="99"/>
    </location>
</feature>
<dbReference type="PANTHER" id="PTHR24100">
    <property type="entry name" value="BUTYROPHILIN"/>
    <property type="match status" value="1"/>
</dbReference>
<feature type="compositionally biased region" description="Basic and acidic residues" evidence="4">
    <location>
        <begin position="324"/>
        <end position="353"/>
    </location>
</feature>
<keyword evidence="3" id="KW-0393">Immunoglobulin domain</keyword>
<sequence>MQELALASPSDIVFCDPGDDAVLSCHLKPAISAASMEIKWWNKADLVCHYKNRQVTMNRHYEDQVKFSLQKLHNGNVSLTLRNVRGSQRGIYICEVIHGCQTIKEYIFLHICSQHFRLVVPTGPVRTDSGSDIILPAYLSPETNVVSMDIRWFKGTELIYQYKNGREMTNNDYKNRVSLSSQGLKRGNLTLLLRNVNQSDSGDYTCKLFHDRCQKTGVIHLQVRDFQKHEHTHKSKHLFGDLTFQNTPNYGGTYTEKRKYNVGESSTLTPRFSEQCKKWLMRKDLLREEMAQERHFHLNSGLTTKRRRKNSIDGNRPLMSDDSTLEKPEIEKRDPRDIVGRESGHRNTRRTREGNTATGQELSSPDMSSQFIPKNGLQQL</sequence>
<dbReference type="InterPro" id="IPR007110">
    <property type="entry name" value="Ig-like_dom"/>
</dbReference>
<reference evidence="6 7" key="1">
    <citation type="submission" date="2023-09" db="EMBL/GenBank/DDBJ databases">
        <authorList>
            <person name="Wang M."/>
        </authorList>
    </citation>
    <scope>NUCLEOTIDE SEQUENCE [LARGE SCALE GENOMIC DNA]</scope>
    <source>
        <strain evidence="6">GT-2023</strain>
        <tissue evidence="6">Liver</tissue>
    </source>
</reference>
<keyword evidence="7" id="KW-1185">Reference proteome</keyword>
<evidence type="ECO:0000256" key="3">
    <source>
        <dbReference type="ARBA" id="ARBA00023319"/>
    </source>
</evidence>
<dbReference type="Pfam" id="PF07686">
    <property type="entry name" value="V-set"/>
    <property type="match status" value="2"/>
</dbReference>
<dbReference type="SUPFAM" id="SSF48726">
    <property type="entry name" value="Immunoglobulin"/>
    <property type="match status" value="2"/>
</dbReference>
<protein>
    <recommendedName>
        <fullName evidence="5">Ig-like domain-containing protein</fullName>
    </recommendedName>
</protein>
<keyword evidence="2" id="KW-0472">Membrane</keyword>
<feature type="compositionally biased region" description="Polar residues" evidence="4">
    <location>
        <begin position="354"/>
        <end position="380"/>
    </location>
</feature>
<evidence type="ECO:0000256" key="2">
    <source>
        <dbReference type="ARBA" id="ARBA00023136"/>
    </source>
</evidence>
<feature type="region of interest" description="Disordered" evidence="4">
    <location>
        <begin position="297"/>
        <end position="380"/>
    </location>
</feature>
<accession>A0ABR3L899</accession>
<feature type="domain" description="Ig-like" evidence="5">
    <location>
        <begin position="150"/>
        <end position="210"/>
    </location>
</feature>
<comment type="caution">
    <text evidence="6">The sequence shown here is derived from an EMBL/GenBank/DDBJ whole genome shotgun (WGS) entry which is preliminary data.</text>
</comment>
<dbReference type="InterPro" id="IPR013106">
    <property type="entry name" value="Ig_V-set"/>
</dbReference>
<dbReference type="SMART" id="SM00409">
    <property type="entry name" value="IG"/>
    <property type="match status" value="2"/>
</dbReference>
<dbReference type="InterPro" id="IPR003599">
    <property type="entry name" value="Ig_sub"/>
</dbReference>
<dbReference type="InterPro" id="IPR013783">
    <property type="entry name" value="Ig-like_fold"/>
</dbReference>
<evidence type="ECO:0000313" key="7">
    <source>
        <dbReference type="Proteomes" id="UP001558613"/>
    </source>
</evidence>
<proteinExistence type="predicted"/>
<evidence type="ECO:0000313" key="6">
    <source>
        <dbReference type="EMBL" id="KAL1248341.1"/>
    </source>
</evidence>
<dbReference type="PROSITE" id="PS50835">
    <property type="entry name" value="IG_LIKE"/>
    <property type="match status" value="2"/>
</dbReference>
<dbReference type="SMART" id="SM00406">
    <property type="entry name" value="IGv"/>
    <property type="match status" value="2"/>
</dbReference>
<comment type="subcellular location">
    <subcellularLocation>
        <location evidence="1">Membrane</location>
    </subcellularLocation>
</comment>
<gene>
    <name evidence="6" type="ORF">QQF64_021659</name>
</gene>
<dbReference type="PANTHER" id="PTHR24100:SF130">
    <property type="entry name" value="BUTYROPHILIN-LIKE PROTEIN 9"/>
    <property type="match status" value="1"/>
</dbReference>
<organism evidence="6 7">
    <name type="scientific">Cirrhinus molitorella</name>
    <name type="common">mud carp</name>
    <dbReference type="NCBI Taxonomy" id="172907"/>
    <lineage>
        <taxon>Eukaryota</taxon>
        <taxon>Metazoa</taxon>
        <taxon>Chordata</taxon>
        <taxon>Craniata</taxon>
        <taxon>Vertebrata</taxon>
        <taxon>Euteleostomi</taxon>
        <taxon>Actinopterygii</taxon>
        <taxon>Neopterygii</taxon>
        <taxon>Teleostei</taxon>
        <taxon>Ostariophysi</taxon>
        <taxon>Cypriniformes</taxon>
        <taxon>Cyprinidae</taxon>
        <taxon>Labeoninae</taxon>
        <taxon>Labeonini</taxon>
        <taxon>Cirrhinus</taxon>
    </lineage>
</organism>
<dbReference type="Gene3D" id="2.60.40.10">
    <property type="entry name" value="Immunoglobulins"/>
    <property type="match status" value="2"/>
</dbReference>
<dbReference type="EMBL" id="JAYMGO010000024">
    <property type="protein sequence ID" value="KAL1248341.1"/>
    <property type="molecule type" value="Genomic_DNA"/>
</dbReference>
<evidence type="ECO:0000256" key="4">
    <source>
        <dbReference type="SAM" id="MobiDB-lite"/>
    </source>
</evidence>
<dbReference type="InterPro" id="IPR036179">
    <property type="entry name" value="Ig-like_dom_sf"/>
</dbReference>